<accession>A0A0F7VFY0</accession>
<dbReference type="AlphaFoldDB" id="A0A0F7VFY0"/>
<evidence type="ECO:0000313" key="2">
    <source>
        <dbReference type="EMBL" id="CEO59701.1"/>
    </source>
</evidence>
<feature type="compositionally biased region" description="Polar residues" evidence="1">
    <location>
        <begin position="44"/>
        <end position="55"/>
    </location>
</feature>
<feature type="compositionally biased region" description="Polar residues" evidence="1">
    <location>
        <begin position="26"/>
        <end position="35"/>
    </location>
</feature>
<proteinExistence type="predicted"/>
<name>A0A0F7VFY0_PENBI</name>
<evidence type="ECO:0008006" key="4">
    <source>
        <dbReference type="Google" id="ProtNLM"/>
    </source>
</evidence>
<dbReference type="EMBL" id="CDHK01000004">
    <property type="protein sequence ID" value="CEO59701.1"/>
    <property type="molecule type" value="Genomic_DNA"/>
</dbReference>
<dbReference type="SUPFAM" id="SSF56112">
    <property type="entry name" value="Protein kinase-like (PK-like)"/>
    <property type="match status" value="1"/>
</dbReference>
<dbReference type="STRING" id="104259.A0A0F7VFY0"/>
<dbReference type="Gene3D" id="1.10.510.10">
    <property type="entry name" value="Transferase(Phosphotransferase) domain 1"/>
    <property type="match status" value="1"/>
</dbReference>
<evidence type="ECO:0000256" key="1">
    <source>
        <dbReference type="SAM" id="MobiDB-lite"/>
    </source>
</evidence>
<reference evidence="3" key="1">
    <citation type="journal article" date="2015" name="Genome Announc.">
        <title>Draft genome sequence of the fungus Penicillium brasilianum MG11.</title>
        <authorList>
            <person name="Horn F."/>
            <person name="Linde J."/>
            <person name="Mattern D.J."/>
            <person name="Walther G."/>
            <person name="Guthke R."/>
            <person name="Brakhage A.A."/>
            <person name="Valiante V."/>
        </authorList>
    </citation>
    <scope>NUCLEOTIDE SEQUENCE [LARGE SCALE GENOMIC DNA]</scope>
    <source>
        <strain evidence="3">MG11</strain>
    </source>
</reference>
<gene>
    <name evidence="2" type="ORF">PMG11_04368</name>
</gene>
<organism evidence="2 3">
    <name type="scientific">Penicillium brasilianum</name>
    <dbReference type="NCBI Taxonomy" id="104259"/>
    <lineage>
        <taxon>Eukaryota</taxon>
        <taxon>Fungi</taxon>
        <taxon>Dikarya</taxon>
        <taxon>Ascomycota</taxon>
        <taxon>Pezizomycotina</taxon>
        <taxon>Eurotiomycetes</taxon>
        <taxon>Eurotiomycetidae</taxon>
        <taxon>Eurotiales</taxon>
        <taxon>Aspergillaceae</taxon>
        <taxon>Penicillium</taxon>
    </lineage>
</organism>
<dbReference type="Proteomes" id="UP000042958">
    <property type="component" value="Unassembled WGS sequence"/>
</dbReference>
<protein>
    <recommendedName>
        <fullName evidence="4">Protein kinase domain-containing protein</fullName>
    </recommendedName>
</protein>
<feature type="compositionally biased region" description="Basic and acidic residues" evidence="1">
    <location>
        <begin position="56"/>
        <end position="76"/>
    </location>
</feature>
<dbReference type="InterPro" id="IPR011009">
    <property type="entry name" value="Kinase-like_dom_sf"/>
</dbReference>
<keyword evidence="3" id="KW-1185">Reference proteome</keyword>
<dbReference type="OrthoDB" id="4354362at2759"/>
<sequence length="294" mass="33116">MSFPESRPCTTFPRSENLRPPDKQINPGSQMQNVLGQPERSSDHSQNSDLNLRQSNKTDGDNHATYKRAADSDNARNKRHVTQFLKESSPWTSYKRFAALGPSETTLLAVAWNPITSIVAVKEHRVLDAKSLRELIPTSHVNIVKLKDAYYWSGRCFLGYERMHISLEQLCACNTIEDIHIATICRETLSGLLYICNELKASYTTTLYDNIFLTDTGIVKIGNVGRSMISTPSAKQEGQNDAVGKLILRMAQPGVTFKNPDEYKLRYPERWSKDLVEFHRATGAVSVTDLHKGL</sequence>
<feature type="region of interest" description="Disordered" evidence="1">
    <location>
        <begin position="1"/>
        <end position="78"/>
    </location>
</feature>
<evidence type="ECO:0000313" key="3">
    <source>
        <dbReference type="Proteomes" id="UP000042958"/>
    </source>
</evidence>